<gene>
    <name evidence="1 3" type="primary">mus-101</name>
    <name evidence="1" type="ORF">CELE_F37D6.1</name>
    <name evidence="3" type="ORF">F37D6.1</name>
</gene>
<organism evidence="1 2">
    <name type="scientific">Caenorhabditis elegans</name>
    <dbReference type="NCBI Taxonomy" id="6239"/>
    <lineage>
        <taxon>Eukaryota</taxon>
        <taxon>Metazoa</taxon>
        <taxon>Ecdysozoa</taxon>
        <taxon>Nematoda</taxon>
        <taxon>Chromadorea</taxon>
        <taxon>Rhabditida</taxon>
        <taxon>Rhabditina</taxon>
        <taxon>Rhabditomorpha</taxon>
        <taxon>Rhabditoidea</taxon>
        <taxon>Rhabditidae</taxon>
        <taxon>Peloderinae</taxon>
        <taxon>Caenorhabditis</taxon>
    </lineage>
</organism>
<proteinExistence type="predicted"/>
<name>A0ACB1N2Z6_CAEEL</name>
<dbReference type="Proteomes" id="UP000001940">
    <property type="component" value="Chromosome I"/>
</dbReference>
<evidence type="ECO:0000313" key="2">
    <source>
        <dbReference type="Proteomes" id="UP000001940"/>
    </source>
</evidence>
<protein>
    <submittedName>
        <fullName evidence="1">Uncharacterized protein</fullName>
    </submittedName>
</protein>
<keyword evidence="2" id="KW-1185">Reference proteome</keyword>
<dbReference type="EMBL" id="BX284601">
    <property type="protein sequence ID" value="CAN2295856.1"/>
    <property type="molecule type" value="Genomic_DNA"/>
</dbReference>
<evidence type="ECO:0000313" key="1">
    <source>
        <dbReference type="EMBL" id="CAN2295856.1"/>
    </source>
</evidence>
<sequence>MEAPPAPKKARRSEVSRMQDESVLCDDDEEDSPFTLYFVDLPNEPTVKEIRNLEELFKAYFQTAKAVGIMPEWIDSDALEDLQKSEDFFVLPCFRGKLFRKLQARKLKVYGPPIVLESIEDGKQLPQWNHPVYSSVFQDVKISFTGLNLTKKQELYEKIGWMCGVVGDALYHETTHLVTEKAEQTEKYKAAVNNSIKLMRIGWIDDLWETSQTTMGRFSALSRDSVNSYALRVFEGLEMAITSIDGADRTNFIQLIEDHGGKVPGTMSKTRCSYLISDKITGVKYAKAVEWKSMQIVQSRWIRKCVDLGHLVDAGKYHPKYLTADHIRSSTPKRDANVTESVPDISSIAGHGGRLGTSSFNSSIPQMDQSYQHQSGSSFISFASTSKIPSSTFTNNDSTLGRSGSGVRDGISTPIARVQTTPLIRYPTTQTASVQNIADVISDPIDELRKNIDDGLGDLFENCMFYICGVDESRMEKWRRFLNETGATRVAKFTSATNVVVVSPNQQERITIRKHLHQEDIAIVTVGWVVECVKQRKMISVEGYQWTENTADESQSSQSQLQPVRPQPLPRTSSKSTIPYGKTSGPSSTSTQVGIFSYHTYCVHCSVDQEVSDDLKEKIPLNGGKLMDDPDYAEFVIFGHSGPMHELISFDAVVTDFYIYASIGNNRFLNRSCYPLFVPLPRPPILIFNQRGFQLKCKDPFLRDRVRDIIEDNGGRIVEQLEPKDFIIMIDAEDNPPRYHSRTLDFSWIIASVSRCRLQPIDNFLYKNNTRPLSGFQRDDDLWEKCSREKNNSTQEMEVEVEDRHRVQDLPVETGNGNIGDMTTPYVNPYFPDLRKPYTMNLQLDGVSEYINNMESPARETQETLTTSRVGSILRKAVVNTGRNEDFEDEPSTCHLIRPRVPENRKTVSSTPVLVRDVNRSMRYMPMDESFADQNQEHEDLNRRYAMNPRFLLSVSNMDPQRAADLQETIMKLGGTIEREFNKDVTHLIASNMQRAPKVLCSIAAGKWCLTPDYVTKSAEVGRWLDEKSFEWTREKLLACSKKNESLKERDSRKVSENLAAVCGLWRQRVAEMPVTFSVSMENRQNGAFSDWRCVIHLDDKRAGVFSSILEAGGAIVHSISEYVEVSTLKPNIVLASKEFPWNPQSAVLLKRDNIPIYVFDILYDFLIDRDNLNRTKFWHNVYMKA</sequence>
<evidence type="ECO:0000313" key="3">
    <source>
        <dbReference type="WormBase" id="F37D6.1b"/>
    </source>
</evidence>
<accession>A0ACB1N2Z6</accession>
<reference evidence="1 2" key="1">
    <citation type="journal article" date="1998" name="Science">
        <title>Genome sequence of the nematode C. elegans: a platform for investigating biology.</title>
        <authorList>
            <consortium name="The C. elegans sequencing consortium"/>
            <person name="Sulson J.E."/>
            <person name="Waterston R."/>
        </authorList>
    </citation>
    <scope>NUCLEOTIDE SEQUENCE [LARGE SCALE GENOMIC DNA]</scope>
    <source>
        <strain evidence="1 2">Bristol N2</strain>
    </source>
</reference>
<dbReference type="WormBase" id="F37D6.1b">
    <property type="protein sequence ID" value="CE54632"/>
    <property type="gene ID" value="WBGene00009507"/>
    <property type="gene designation" value="mus-101"/>
</dbReference>